<evidence type="ECO:0000259" key="9">
    <source>
        <dbReference type="SMART" id="SM00562"/>
    </source>
</evidence>
<protein>
    <recommendedName>
        <fullName evidence="4">Nucleoside diphosphate kinase</fullName>
        <ecNumber evidence="3">2.7.4.6</ecNumber>
    </recommendedName>
</protein>
<gene>
    <name evidence="10" type="primary">ndk1_1</name>
    <name evidence="10" type="ORF">GGI25_000278</name>
</gene>
<comment type="caution">
    <text evidence="10">The sequence shown here is derived from an EMBL/GenBank/DDBJ whole genome shotgun (WGS) entry which is preliminary data.</text>
</comment>
<dbReference type="CDD" id="cd04413">
    <property type="entry name" value="NDPk_I"/>
    <property type="match status" value="1"/>
</dbReference>
<dbReference type="SUPFAM" id="SSF54919">
    <property type="entry name" value="Nucleoside diphosphate kinase, NDK"/>
    <property type="match status" value="1"/>
</dbReference>
<evidence type="ECO:0000256" key="1">
    <source>
        <dbReference type="ARBA" id="ARBA00001946"/>
    </source>
</evidence>
<dbReference type="PROSITE" id="PS51374">
    <property type="entry name" value="NDPK_LIKE"/>
    <property type="match status" value="1"/>
</dbReference>
<dbReference type="Gene3D" id="3.30.70.141">
    <property type="entry name" value="Nucleoside diphosphate kinase-like domain"/>
    <property type="match status" value="1"/>
</dbReference>
<dbReference type="PANTHER" id="PTHR11349">
    <property type="entry name" value="NUCLEOSIDE DIPHOSPHATE KINASE"/>
    <property type="match status" value="1"/>
</dbReference>
<evidence type="ECO:0000256" key="2">
    <source>
        <dbReference type="ARBA" id="ARBA00008142"/>
    </source>
</evidence>
<comment type="cofactor">
    <cofactor evidence="1">
        <name>Mg(2+)</name>
        <dbReference type="ChEBI" id="CHEBI:18420"/>
    </cofactor>
</comment>
<dbReference type="InterPro" id="IPR001564">
    <property type="entry name" value="Nucleoside_diP_kinase"/>
</dbReference>
<dbReference type="SMART" id="SM00562">
    <property type="entry name" value="NDK"/>
    <property type="match status" value="1"/>
</dbReference>
<evidence type="ECO:0000256" key="8">
    <source>
        <dbReference type="RuleBase" id="RU004011"/>
    </source>
</evidence>
<reference evidence="10" key="1">
    <citation type="submission" date="2022-07" db="EMBL/GenBank/DDBJ databases">
        <title>Phylogenomic reconstructions and comparative analyses of Kickxellomycotina fungi.</title>
        <authorList>
            <person name="Reynolds N.K."/>
            <person name="Stajich J.E."/>
            <person name="Barry K."/>
            <person name="Grigoriev I.V."/>
            <person name="Crous P."/>
            <person name="Smith M.E."/>
        </authorList>
    </citation>
    <scope>NUCLEOTIDE SEQUENCE</scope>
    <source>
        <strain evidence="10">NRRL 3115</strain>
    </source>
</reference>
<keyword evidence="6 10" id="KW-0418">Kinase</keyword>
<dbReference type="EC" id="2.7.4.6" evidence="3"/>
<dbReference type="NCBIfam" id="NF001908">
    <property type="entry name" value="PRK00668.1"/>
    <property type="match status" value="1"/>
</dbReference>
<dbReference type="InterPro" id="IPR034907">
    <property type="entry name" value="NDK-like_dom"/>
</dbReference>
<dbReference type="Pfam" id="PF00334">
    <property type="entry name" value="NDK"/>
    <property type="match status" value="1"/>
</dbReference>
<dbReference type="GO" id="GO:0006228">
    <property type="term" value="P:UTP biosynthetic process"/>
    <property type="evidence" value="ECO:0007669"/>
    <property type="project" value="InterPro"/>
</dbReference>
<evidence type="ECO:0000256" key="4">
    <source>
        <dbReference type="ARBA" id="ARBA00017632"/>
    </source>
</evidence>
<evidence type="ECO:0000313" key="10">
    <source>
        <dbReference type="EMBL" id="KAJ2680972.1"/>
    </source>
</evidence>
<dbReference type="GO" id="GO:0004550">
    <property type="term" value="F:nucleoside diphosphate kinase activity"/>
    <property type="evidence" value="ECO:0007669"/>
    <property type="project" value="UniProtKB-EC"/>
</dbReference>
<dbReference type="InterPro" id="IPR036850">
    <property type="entry name" value="NDK-like_dom_sf"/>
</dbReference>
<accession>A0A9W8GCB6</accession>
<evidence type="ECO:0000256" key="3">
    <source>
        <dbReference type="ARBA" id="ARBA00012966"/>
    </source>
</evidence>
<dbReference type="EMBL" id="JANBTW010000002">
    <property type="protein sequence ID" value="KAJ2680972.1"/>
    <property type="molecule type" value="Genomic_DNA"/>
</dbReference>
<name>A0A9W8GCB6_9FUNG</name>
<feature type="binding site" evidence="7">
    <location>
        <position position="142"/>
    </location>
    <ligand>
        <name>ATP</name>
        <dbReference type="ChEBI" id="CHEBI:30616"/>
    </ligand>
</feature>
<feature type="domain" description="Nucleoside diphosphate kinase-like" evidence="9">
    <location>
        <begin position="86"/>
        <end position="226"/>
    </location>
</feature>
<feature type="active site" description="Pros-phosphohistidine intermediate" evidence="7">
    <location>
        <position position="202"/>
    </location>
</feature>
<evidence type="ECO:0000256" key="5">
    <source>
        <dbReference type="ARBA" id="ARBA00022679"/>
    </source>
</evidence>
<evidence type="ECO:0000256" key="7">
    <source>
        <dbReference type="PROSITE-ProRule" id="PRU00706"/>
    </source>
</evidence>
<feature type="binding site" evidence="7">
    <location>
        <position position="189"/>
    </location>
    <ligand>
        <name>ATP</name>
        <dbReference type="ChEBI" id="CHEBI:30616"/>
    </ligand>
</feature>
<feature type="binding site" evidence="7">
    <location>
        <position position="199"/>
    </location>
    <ligand>
        <name>ATP</name>
        <dbReference type="ChEBI" id="CHEBI:30616"/>
    </ligand>
</feature>
<keyword evidence="5 10" id="KW-0808">Transferase</keyword>
<feature type="binding site" evidence="7">
    <location>
        <position position="172"/>
    </location>
    <ligand>
        <name>ATP</name>
        <dbReference type="ChEBI" id="CHEBI:30616"/>
    </ligand>
</feature>
<evidence type="ECO:0000313" key="11">
    <source>
        <dbReference type="Proteomes" id="UP001151518"/>
    </source>
</evidence>
<feature type="binding site" evidence="7">
    <location>
        <position position="178"/>
    </location>
    <ligand>
        <name>ATP</name>
        <dbReference type="ChEBI" id="CHEBI:30616"/>
    </ligand>
</feature>
<feature type="binding site" evidence="7">
    <location>
        <position position="94"/>
    </location>
    <ligand>
        <name>ATP</name>
        <dbReference type="ChEBI" id="CHEBI:30616"/>
    </ligand>
</feature>
<dbReference type="PRINTS" id="PR01243">
    <property type="entry name" value="NUCDPKINASE"/>
</dbReference>
<dbReference type="GO" id="GO:0006183">
    <property type="term" value="P:GTP biosynthetic process"/>
    <property type="evidence" value="ECO:0007669"/>
    <property type="project" value="InterPro"/>
</dbReference>
<proteinExistence type="inferred from homology"/>
<dbReference type="OrthoDB" id="2162449at2759"/>
<dbReference type="HAMAP" id="MF_00451">
    <property type="entry name" value="NDP_kinase"/>
    <property type="match status" value="1"/>
</dbReference>
<organism evidence="10 11">
    <name type="scientific">Coemansia spiralis</name>
    <dbReference type="NCBI Taxonomy" id="417178"/>
    <lineage>
        <taxon>Eukaryota</taxon>
        <taxon>Fungi</taxon>
        <taxon>Fungi incertae sedis</taxon>
        <taxon>Zoopagomycota</taxon>
        <taxon>Kickxellomycotina</taxon>
        <taxon>Kickxellomycetes</taxon>
        <taxon>Kickxellales</taxon>
        <taxon>Kickxellaceae</taxon>
        <taxon>Coemansia</taxon>
    </lineage>
</organism>
<sequence>MFACTATSVFRQAARRQTSAVAVRAMSSSSSSGQSATRLYATRFGTAAAAAAIVTFGYTVYSSQKQSPALYADNTTPIYGVPGTAKERTFIAVKPDGVQRGLVAEIIARFERRGYKLVGLKLLVPSVGLAKEHYADLSSKPFFKSLVEYMTNGKAPVVGMVWEGPSVIKQGRVMLGATDPKAAGPGTIRGDLCLSIGRNICHGSDSAESAMKEISLWFGGRGEIVDWTSNNEEWVVSDN</sequence>
<dbReference type="AlphaFoldDB" id="A0A9W8GCB6"/>
<evidence type="ECO:0000256" key="6">
    <source>
        <dbReference type="ARBA" id="ARBA00022777"/>
    </source>
</evidence>
<dbReference type="Proteomes" id="UP001151518">
    <property type="component" value="Unassembled WGS sequence"/>
</dbReference>
<dbReference type="GO" id="GO:0006241">
    <property type="term" value="P:CTP biosynthetic process"/>
    <property type="evidence" value="ECO:0007669"/>
    <property type="project" value="InterPro"/>
</dbReference>
<comment type="similarity">
    <text evidence="2 7 8">Belongs to the NDK family.</text>
</comment>
<dbReference type="FunFam" id="3.30.70.141:FF:000002">
    <property type="entry name" value="Nucleoside diphosphate kinase"/>
    <property type="match status" value="1"/>
</dbReference>